<accession>A0A550D0D7</accession>
<comment type="caution">
    <text evidence="1">The sequence shown here is derived from an EMBL/GenBank/DDBJ whole genome shotgun (WGS) entry which is preliminary data.</text>
</comment>
<reference evidence="1 2" key="1">
    <citation type="journal article" date="2019" name="New Phytol.">
        <title>Comparative genomics reveals unique wood-decay strategies and fruiting body development in the Schizophyllaceae.</title>
        <authorList>
            <person name="Almasi E."/>
            <person name="Sahu N."/>
            <person name="Krizsan K."/>
            <person name="Balint B."/>
            <person name="Kovacs G.M."/>
            <person name="Kiss B."/>
            <person name="Cseklye J."/>
            <person name="Drula E."/>
            <person name="Henrissat B."/>
            <person name="Nagy I."/>
            <person name="Chovatia M."/>
            <person name="Adam C."/>
            <person name="LaButti K."/>
            <person name="Lipzen A."/>
            <person name="Riley R."/>
            <person name="Grigoriev I.V."/>
            <person name="Nagy L.G."/>
        </authorList>
    </citation>
    <scope>NUCLEOTIDE SEQUENCE [LARGE SCALE GENOMIC DNA]</scope>
    <source>
        <strain evidence="1 2">NL-1724</strain>
    </source>
</reference>
<name>A0A550D0D7_9AGAR</name>
<evidence type="ECO:0000313" key="1">
    <source>
        <dbReference type="EMBL" id="TRM70505.1"/>
    </source>
</evidence>
<dbReference type="AlphaFoldDB" id="A0A550D0D7"/>
<keyword evidence="2" id="KW-1185">Reference proteome</keyword>
<gene>
    <name evidence="1" type="ORF">BD626DRAFT_554519</name>
</gene>
<feature type="non-terminal residue" evidence="1">
    <location>
        <position position="1"/>
    </location>
</feature>
<evidence type="ECO:0000313" key="2">
    <source>
        <dbReference type="Proteomes" id="UP000320762"/>
    </source>
</evidence>
<protein>
    <submittedName>
        <fullName evidence="1">Uncharacterized protein</fullName>
    </submittedName>
</protein>
<organism evidence="1 2">
    <name type="scientific">Schizophyllum amplum</name>
    <dbReference type="NCBI Taxonomy" id="97359"/>
    <lineage>
        <taxon>Eukaryota</taxon>
        <taxon>Fungi</taxon>
        <taxon>Dikarya</taxon>
        <taxon>Basidiomycota</taxon>
        <taxon>Agaricomycotina</taxon>
        <taxon>Agaricomycetes</taxon>
        <taxon>Agaricomycetidae</taxon>
        <taxon>Agaricales</taxon>
        <taxon>Schizophyllaceae</taxon>
        <taxon>Schizophyllum</taxon>
    </lineage>
</organism>
<dbReference type="EMBL" id="VDMD01000001">
    <property type="protein sequence ID" value="TRM70505.1"/>
    <property type="molecule type" value="Genomic_DNA"/>
</dbReference>
<proteinExistence type="predicted"/>
<sequence length="70" mass="7767">DAYLTAPVCERCVLASLSAFIFTYSRTLHDDSIFSSASEGEQSTSCGQPFTKDSRLIFPIPLHRCFCTNI</sequence>
<dbReference type="Proteomes" id="UP000320762">
    <property type="component" value="Unassembled WGS sequence"/>
</dbReference>